<dbReference type="OrthoDB" id="672438at2"/>
<evidence type="ECO:0000313" key="4">
    <source>
        <dbReference type="Proteomes" id="UP000290253"/>
    </source>
</evidence>
<name>A0A4Q1SHI0_9BACT</name>
<comment type="caution">
    <text evidence="3">The sequence shown here is derived from an EMBL/GenBank/DDBJ whole genome shotgun (WGS) entry which is preliminary data.</text>
</comment>
<proteinExistence type="predicted"/>
<organism evidence="3 4">
    <name type="scientific">Silvibacterium dinghuense</name>
    <dbReference type="NCBI Taxonomy" id="1560006"/>
    <lineage>
        <taxon>Bacteria</taxon>
        <taxon>Pseudomonadati</taxon>
        <taxon>Acidobacteriota</taxon>
        <taxon>Terriglobia</taxon>
        <taxon>Terriglobales</taxon>
        <taxon>Acidobacteriaceae</taxon>
        <taxon>Silvibacterium</taxon>
    </lineage>
</organism>
<keyword evidence="4" id="KW-1185">Reference proteome</keyword>
<protein>
    <submittedName>
        <fullName evidence="3">N-acetylmuramidase</fullName>
    </submittedName>
</protein>
<dbReference type="Proteomes" id="UP000290253">
    <property type="component" value="Unassembled WGS sequence"/>
</dbReference>
<sequence length="192" mass="20750">MASFEQFLPMLLKFEGGYVMNPDDPGGETNKGITLRTFTSCARSLLGLEPTSANLRALTDAQVGIIYRAQYWNAILGDEIASQELANIVCDFYVNAGEHATLLLQTVINEVGRAGGIAVETDGSIGPATLKALQALDPAAVYRAYRSARIAYYQQLGQKYPMFLAGWLKRVESFPDILPALEAAAADILSLA</sequence>
<evidence type="ECO:0000313" key="3">
    <source>
        <dbReference type="EMBL" id="RXS97038.1"/>
    </source>
</evidence>
<dbReference type="AlphaFoldDB" id="A0A4Q1SHI0"/>
<dbReference type="InterPro" id="IPR018537">
    <property type="entry name" value="Peptidoglycan-bd_3"/>
</dbReference>
<dbReference type="RefSeq" id="WP_129206818.1">
    <property type="nucleotide sequence ID" value="NZ_BMGU01000001.1"/>
</dbReference>
<dbReference type="SUPFAM" id="SSF53955">
    <property type="entry name" value="Lysozyme-like"/>
    <property type="match status" value="1"/>
</dbReference>
<accession>A0A4Q1SHI0</accession>
<gene>
    <name evidence="3" type="ORF">ESZ00_03665</name>
</gene>
<dbReference type="Pfam" id="PF09374">
    <property type="entry name" value="PG_binding_3"/>
    <property type="match status" value="1"/>
</dbReference>
<evidence type="ECO:0000259" key="2">
    <source>
        <dbReference type="Pfam" id="PF09374"/>
    </source>
</evidence>
<dbReference type="InterPro" id="IPR008565">
    <property type="entry name" value="TtsA-like_GH18_dom"/>
</dbReference>
<dbReference type="Gene3D" id="1.20.141.10">
    <property type="entry name" value="Chitosanase, subunit A, domain 1"/>
    <property type="match status" value="1"/>
</dbReference>
<evidence type="ECO:0000259" key="1">
    <source>
        <dbReference type="Pfam" id="PF05838"/>
    </source>
</evidence>
<dbReference type="InterPro" id="IPR023346">
    <property type="entry name" value="Lysozyme-like_dom_sf"/>
</dbReference>
<feature type="domain" description="TtsA-like Glycoside hydrolase family 108" evidence="1">
    <location>
        <begin position="10"/>
        <end position="97"/>
    </location>
</feature>
<feature type="domain" description="Peptidoglycan binding" evidence="2">
    <location>
        <begin position="100"/>
        <end position="171"/>
    </location>
</feature>
<dbReference type="EMBL" id="SDMK01000001">
    <property type="protein sequence ID" value="RXS97038.1"/>
    <property type="molecule type" value="Genomic_DNA"/>
</dbReference>
<reference evidence="3 4" key="1">
    <citation type="journal article" date="2016" name="Int. J. Syst. Evol. Microbiol.">
        <title>Acidipila dinghuensis sp. nov., an acidobacterium isolated from forest soil.</title>
        <authorList>
            <person name="Jiang Y.W."/>
            <person name="Wang J."/>
            <person name="Chen M.H."/>
            <person name="Lv Y.Y."/>
            <person name="Qiu L.H."/>
        </authorList>
    </citation>
    <scope>NUCLEOTIDE SEQUENCE [LARGE SCALE GENOMIC DNA]</scope>
    <source>
        <strain evidence="3 4">DHOF10</strain>
    </source>
</reference>
<dbReference type="CDD" id="cd13926">
    <property type="entry name" value="N-acetylmuramidase_GH108"/>
    <property type="match status" value="1"/>
</dbReference>
<dbReference type="Pfam" id="PF05838">
    <property type="entry name" value="Glyco_hydro_108"/>
    <property type="match status" value="1"/>
</dbReference>